<protein>
    <submittedName>
        <fullName evidence="3">Uncharacterized protein</fullName>
    </submittedName>
</protein>
<reference evidence="3 4" key="1">
    <citation type="submission" date="2019-06" db="EMBL/GenBank/DDBJ databases">
        <authorList>
            <person name="Broberg M."/>
        </authorList>
    </citation>
    <scope>NUCLEOTIDE SEQUENCE [LARGE SCALE GENOMIC DNA]</scope>
</reference>
<dbReference type="EMBL" id="CABFNS010000801">
    <property type="protein sequence ID" value="VUC29560.1"/>
    <property type="molecule type" value="Genomic_DNA"/>
</dbReference>
<organism evidence="3 4">
    <name type="scientific">Bionectria ochroleuca</name>
    <name type="common">Gliocladium roseum</name>
    <dbReference type="NCBI Taxonomy" id="29856"/>
    <lineage>
        <taxon>Eukaryota</taxon>
        <taxon>Fungi</taxon>
        <taxon>Dikarya</taxon>
        <taxon>Ascomycota</taxon>
        <taxon>Pezizomycotina</taxon>
        <taxon>Sordariomycetes</taxon>
        <taxon>Hypocreomycetidae</taxon>
        <taxon>Hypocreales</taxon>
        <taxon>Bionectriaceae</taxon>
        <taxon>Clonostachys</taxon>
    </lineage>
</organism>
<gene>
    <name evidence="3" type="ORF">CLO192961_LOCUS261191</name>
</gene>
<feature type="signal peptide" evidence="2">
    <location>
        <begin position="1"/>
        <end position="23"/>
    </location>
</feature>
<accession>A0ABY6UEF1</accession>
<feature type="compositionally biased region" description="Pro residues" evidence="1">
    <location>
        <begin position="81"/>
        <end position="97"/>
    </location>
</feature>
<feature type="chain" id="PRO_5046250875" evidence="2">
    <location>
        <begin position="24"/>
        <end position="171"/>
    </location>
</feature>
<evidence type="ECO:0000256" key="1">
    <source>
        <dbReference type="SAM" id="MobiDB-lite"/>
    </source>
</evidence>
<evidence type="ECO:0000313" key="3">
    <source>
        <dbReference type="EMBL" id="VUC29560.1"/>
    </source>
</evidence>
<feature type="region of interest" description="Disordered" evidence="1">
    <location>
        <begin position="68"/>
        <end position="171"/>
    </location>
</feature>
<evidence type="ECO:0000313" key="4">
    <source>
        <dbReference type="Proteomes" id="UP000766486"/>
    </source>
</evidence>
<feature type="compositionally biased region" description="Basic residues" evidence="1">
    <location>
        <begin position="125"/>
        <end position="153"/>
    </location>
</feature>
<feature type="compositionally biased region" description="Low complexity" evidence="1">
    <location>
        <begin position="98"/>
        <end position="110"/>
    </location>
</feature>
<name>A0ABY6UEF1_BIOOC</name>
<keyword evidence="4" id="KW-1185">Reference proteome</keyword>
<keyword evidence="2" id="KW-0732">Signal</keyword>
<evidence type="ECO:0000256" key="2">
    <source>
        <dbReference type="SAM" id="SignalP"/>
    </source>
</evidence>
<comment type="caution">
    <text evidence="3">The sequence shown here is derived from an EMBL/GenBank/DDBJ whole genome shotgun (WGS) entry which is preliminary data.</text>
</comment>
<feature type="compositionally biased region" description="Basic and acidic residues" evidence="1">
    <location>
        <begin position="154"/>
        <end position="165"/>
    </location>
</feature>
<sequence>MVAIMRLGAATSLLFGLASQAMALSVAENHAIVRALHKDLAFENSPSRRDFVDFDKRDLEELQERYYDHLRERASRGRAGSPPPYGRPGSPMPPSRGNPPRYGRPAGAPPQYTQLSRIREGNENKKKKPTKNQKKQAKRQGRKRRKQRAKKDGRRSLMDEFDGTKARGITY</sequence>
<proteinExistence type="predicted"/>
<dbReference type="Proteomes" id="UP000766486">
    <property type="component" value="Unassembled WGS sequence"/>
</dbReference>